<dbReference type="EMBL" id="CP009933">
    <property type="protein sequence ID" value="AKA72345.1"/>
    <property type="molecule type" value="Genomic_DNA"/>
</dbReference>
<dbReference type="AlphaFoldDB" id="A0A0E3K4E9"/>
<keyword evidence="2" id="KW-1185">Reference proteome</keyword>
<reference evidence="1 2" key="1">
    <citation type="journal article" date="2015" name="J. Biotechnol.">
        <title>Complete genome sequence of a malodorant-producing acetogen, Clostridium scatologenes ATCC 25775(T).</title>
        <authorList>
            <person name="Zhu Z."/>
            <person name="Guo T."/>
            <person name="Zheng H."/>
            <person name="Song T."/>
            <person name="Ouyang P."/>
            <person name="Xie J."/>
        </authorList>
    </citation>
    <scope>NUCLEOTIDE SEQUENCE [LARGE SCALE GENOMIC DNA]</scope>
    <source>
        <strain evidence="1 2">ATCC 25775</strain>
    </source>
</reference>
<organism evidence="1 2">
    <name type="scientific">Clostridium scatologenes</name>
    <dbReference type="NCBI Taxonomy" id="1548"/>
    <lineage>
        <taxon>Bacteria</taxon>
        <taxon>Bacillati</taxon>
        <taxon>Bacillota</taxon>
        <taxon>Clostridia</taxon>
        <taxon>Eubacteriales</taxon>
        <taxon>Clostridiaceae</taxon>
        <taxon>Clostridium</taxon>
    </lineage>
</organism>
<dbReference type="Pfam" id="PF23857">
    <property type="entry name" value="Phage_TAC_19"/>
    <property type="match status" value="1"/>
</dbReference>
<evidence type="ECO:0000313" key="2">
    <source>
        <dbReference type="Proteomes" id="UP000033115"/>
    </source>
</evidence>
<dbReference type="NCBIfam" id="NF047360">
    <property type="entry name" value="tail_chap_PVL"/>
    <property type="match status" value="1"/>
</dbReference>
<dbReference type="RefSeq" id="WP_026366528.1">
    <property type="nucleotide sequence ID" value="NZ_CP009933.1"/>
</dbReference>
<accession>A0A0E3K4E9</accession>
<dbReference type="HOGENOM" id="CLU_165924_0_0_9"/>
<gene>
    <name evidence="1" type="ORF">CSCA_5220</name>
</gene>
<name>A0A0E3K4E9_CLOSL</name>
<proteinExistence type="predicted"/>
<dbReference type="InterPro" id="IPR057006">
    <property type="entry name" value="Phage_TAC_19"/>
</dbReference>
<protein>
    <submittedName>
        <fullName evidence="1">Phage-like protein</fullName>
    </submittedName>
</protein>
<dbReference type="KEGG" id="csq:CSCA_5220"/>
<evidence type="ECO:0000313" key="1">
    <source>
        <dbReference type="EMBL" id="AKA72345.1"/>
    </source>
</evidence>
<dbReference type="Proteomes" id="UP000033115">
    <property type="component" value="Chromosome"/>
</dbReference>
<sequence>MEIVLNNKTYIMPKVKTRMLRKAIEINENIDFSNMKTKDLDGLVDFIVELYGNKFTIDNFYDGLDADKLIETLNNSINGIVGNLGNKLKEFPNK</sequence>
<dbReference type="STRING" id="1548.CSCA_5220"/>